<dbReference type="EMBL" id="JACMSF010000001">
    <property type="protein sequence ID" value="MBC2900157.1"/>
    <property type="molecule type" value="Genomic_DNA"/>
</dbReference>
<keyword evidence="1" id="KW-1133">Transmembrane helix</keyword>
<keyword evidence="3" id="KW-1185">Reference proteome</keyword>
<feature type="transmembrane region" description="Helical" evidence="1">
    <location>
        <begin position="197"/>
        <end position="215"/>
    </location>
</feature>
<name>A0A7X1M6R3_9ACTN</name>
<feature type="transmembrane region" description="Helical" evidence="1">
    <location>
        <begin position="125"/>
        <end position="145"/>
    </location>
</feature>
<sequence>MKARQGELIHLYQLRRLHTSRERAERTGRLFTMAARLAAGAAVLLGWLAGGLLWWQPDPAGLRQALAVGGAALACGVLWAVLLWRAARWLRGGMIADAGSEPPRVAGLAPDGWGDPEWLWNTLRIANLVLMGVPIAGLVMGLGAAGSLEDIEKWVPVVRWPLTGGALLLTGLMGGIIGGLSVGFGAETEECWTPRGAVGWLRVYGVPFLLSVPWLSGSYEIWAGALVALAAIWLLIAPVNKVATNIPSVSSD</sequence>
<feature type="transmembrane region" description="Helical" evidence="1">
    <location>
        <begin position="30"/>
        <end position="55"/>
    </location>
</feature>
<feature type="transmembrane region" description="Helical" evidence="1">
    <location>
        <begin position="221"/>
        <end position="239"/>
    </location>
</feature>
<organism evidence="2 3">
    <name type="scientific">Streptomyces cupreus</name>
    <dbReference type="NCBI Taxonomy" id="2759956"/>
    <lineage>
        <taxon>Bacteria</taxon>
        <taxon>Bacillati</taxon>
        <taxon>Actinomycetota</taxon>
        <taxon>Actinomycetes</taxon>
        <taxon>Kitasatosporales</taxon>
        <taxon>Streptomycetaceae</taxon>
        <taxon>Streptomyces</taxon>
    </lineage>
</organism>
<dbReference type="RefSeq" id="WP_186279875.1">
    <property type="nucleotide sequence ID" value="NZ_JACMSF010000001.1"/>
</dbReference>
<dbReference type="Proteomes" id="UP000584670">
    <property type="component" value="Unassembled WGS sequence"/>
</dbReference>
<evidence type="ECO:0000313" key="2">
    <source>
        <dbReference type="EMBL" id="MBC2900157.1"/>
    </source>
</evidence>
<protein>
    <submittedName>
        <fullName evidence="2">Uncharacterized protein</fullName>
    </submittedName>
</protein>
<keyword evidence="1" id="KW-0472">Membrane</keyword>
<dbReference type="AlphaFoldDB" id="A0A7X1M6R3"/>
<feature type="transmembrane region" description="Helical" evidence="1">
    <location>
        <begin position="165"/>
        <end position="185"/>
    </location>
</feature>
<feature type="transmembrane region" description="Helical" evidence="1">
    <location>
        <begin position="61"/>
        <end position="84"/>
    </location>
</feature>
<reference evidence="2 3" key="1">
    <citation type="submission" date="2020-08" db="EMBL/GenBank/DDBJ databases">
        <title>Streptomyces sp. PSKA01 genome sequencing and assembly.</title>
        <authorList>
            <person name="Mandal S."/>
            <person name="Maiti P.K."/>
            <person name="Das P."/>
        </authorList>
    </citation>
    <scope>NUCLEOTIDE SEQUENCE [LARGE SCALE GENOMIC DNA]</scope>
    <source>
        <strain evidence="2 3">PSKA01</strain>
    </source>
</reference>
<evidence type="ECO:0000313" key="3">
    <source>
        <dbReference type="Proteomes" id="UP000584670"/>
    </source>
</evidence>
<proteinExistence type="predicted"/>
<accession>A0A7X1M6R3</accession>
<keyword evidence="1" id="KW-0812">Transmembrane</keyword>
<comment type="caution">
    <text evidence="2">The sequence shown here is derived from an EMBL/GenBank/DDBJ whole genome shotgun (WGS) entry which is preliminary data.</text>
</comment>
<gene>
    <name evidence="2" type="ORF">H4N64_00760</name>
</gene>
<evidence type="ECO:0000256" key="1">
    <source>
        <dbReference type="SAM" id="Phobius"/>
    </source>
</evidence>